<evidence type="ECO:0000313" key="4">
    <source>
        <dbReference type="EMBL" id="WIA22867.1"/>
    </source>
</evidence>
<evidence type="ECO:0000259" key="3">
    <source>
        <dbReference type="Pfam" id="PF00397"/>
    </source>
</evidence>
<organism evidence="4 5">
    <name type="scientific">Tetradesmus obliquus</name>
    <name type="common">Green alga</name>
    <name type="synonym">Acutodesmus obliquus</name>
    <dbReference type="NCBI Taxonomy" id="3088"/>
    <lineage>
        <taxon>Eukaryota</taxon>
        <taxon>Viridiplantae</taxon>
        <taxon>Chlorophyta</taxon>
        <taxon>core chlorophytes</taxon>
        <taxon>Chlorophyceae</taxon>
        <taxon>CS clade</taxon>
        <taxon>Sphaeropleales</taxon>
        <taxon>Scenedesmaceae</taxon>
        <taxon>Tetradesmus</taxon>
    </lineage>
</organism>
<gene>
    <name evidence="4" type="ORF">OEZ85_001254</name>
</gene>
<feature type="region of interest" description="Disordered" evidence="1">
    <location>
        <begin position="29"/>
        <end position="128"/>
    </location>
</feature>
<keyword evidence="2" id="KW-0812">Transmembrane</keyword>
<evidence type="ECO:0000313" key="5">
    <source>
        <dbReference type="Proteomes" id="UP001244341"/>
    </source>
</evidence>
<dbReference type="Pfam" id="PF00397">
    <property type="entry name" value="WW"/>
    <property type="match status" value="1"/>
</dbReference>
<sequence>MHSMALLRSCRRLLPGVSHHLRCEAAAGVRASSGSADSSSTSTSSSSSVPAKQPEPGSSSSKSAGDAKNEEWTEVIDEKSGQPYYWNQKTGETTELGEPKPNSRFRDGSWQEAASGSSGPFQEGWREPPGRDLTYLYSMFGVAIGVAVGWASQYMH</sequence>
<feature type="domain" description="WW" evidence="3">
    <location>
        <begin position="70"/>
        <end position="94"/>
    </location>
</feature>
<accession>A0ABY8UMU5</accession>
<reference evidence="4 5" key="1">
    <citation type="submission" date="2023-05" db="EMBL/GenBank/DDBJ databases">
        <title>A 100% complete, gapless, phased diploid assembly of the Scenedesmus obliquus UTEX 3031 genome.</title>
        <authorList>
            <person name="Biondi T.C."/>
            <person name="Hanschen E.R."/>
            <person name="Kwon T."/>
            <person name="Eng W."/>
            <person name="Kruse C.P.S."/>
            <person name="Koehler S.I."/>
            <person name="Kunde Y."/>
            <person name="Gleasner C.D."/>
            <person name="You Mak K.T."/>
            <person name="Polle J."/>
            <person name="Hovde B.T."/>
            <person name="Starkenburg S.R."/>
        </authorList>
    </citation>
    <scope>NUCLEOTIDE SEQUENCE [LARGE SCALE GENOMIC DNA]</scope>
    <source>
        <strain evidence="4 5">DOE0152z</strain>
    </source>
</reference>
<evidence type="ECO:0000256" key="2">
    <source>
        <dbReference type="SAM" id="Phobius"/>
    </source>
</evidence>
<feature type="transmembrane region" description="Helical" evidence="2">
    <location>
        <begin position="135"/>
        <end position="155"/>
    </location>
</feature>
<name>A0ABY8UMU5_TETOB</name>
<proteinExistence type="predicted"/>
<keyword evidence="2" id="KW-1133">Transmembrane helix</keyword>
<feature type="compositionally biased region" description="Basic and acidic residues" evidence="1">
    <location>
        <begin position="65"/>
        <end position="80"/>
    </location>
</feature>
<dbReference type="Gene3D" id="2.20.70.10">
    <property type="match status" value="1"/>
</dbReference>
<feature type="compositionally biased region" description="Low complexity" evidence="1">
    <location>
        <begin position="29"/>
        <end position="49"/>
    </location>
</feature>
<dbReference type="EMBL" id="CP126222">
    <property type="protein sequence ID" value="WIA22867.1"/>
    <property type="molecule type" value="Genomic_DNA"/>
</dbReference>
<protein>
    <recommendedName>
        <fullName evidence="3">WW domain-containing protein</fullName>
    </recommendedName>
</protein>
<keyword evidence="2" id="KW-0472">Membrane</keyword>
<dbReference type="InterPro" id="IPR001202">
    <property type="entry name" value="WW_dom"/>
</dbReference>
<keyword evidence="5" id="KW-1185">Reference proteome</keyword>
<dbReference type="CDD" id="cd00201">
    <property type="entry name" value="WW"/>
    <property type="match status" value="1"/>
</dbReference>
<evidence type="ECO:0000256" key="1">
    <source>
        <dbReference type="SAM" id="MobiDB-lite"/>
    </source>
</evidence>
<dbReference type="Proteomes" id="UP001244341">
    <property type="component" value="Chromosome 15b"/>
</dbReference>